<dbReference type="AlphaFoldDB" id="A0A060T1U9"/>
<protein>
    <recommendedName>
        <fullName evidence="2">rRNA-processing protein FYV7</fullName>
    </recommendedName>
</protein>
<dbReference type="Pfam" id="PF08524">
    <property type="entry name" value="rRNA_processing"/>
    <property type="match status" value="1"/>
</dbReference>
<reference evidence="4" key="1">
    <citation type="submission" date="2014-02" db="EMBL/GenBank/DDBJ databases">
        <authorList>
            <person name="Genoscope - CEA"/>
        </authorList>
    </citation>
    <scope>NUCLEOTIDE SEQUENCE</scope>
    <source>
        <strain evidence="4">LS3</strain>
    </source>
</reference>
<organism evidence="4">
    <name type="scientific">Blastobotrys adeninivorans</name>
    <name type="common">Yeast</name>
    <name type="synonym">Arxula adeninivorans</name>
    <dbReference type="NCBI Taxonomy" id="409370"/>
    <lineage>
        <taxon>Eukaryota</taxon>
        <taxon>Fungi</taxon>
        <taxon>Dikarya</taxon>
        <taxon>Ascomycota</taxon>
        <taxon>Saccharomycotina</taxon>
        <taxon>Dipodascomycetes</taxon>
        <taxon>Dipodascales</taxon>
        <taxon>Trichomonascaceae</taxon>
        <taxon>Blastobotrys</taxon>
    </lineage>
</organism>
<feature type="compositionally biased region" description="Basic residues" evidence="3">
    <location>
        <begin position="22"/>
        <end position="33"/>
    </location>
</feature>
<evidence type="ECO:0000256" key="1">
    <source>
        <dbReference type="ARBA" id="ARBA00006800"/>
    </source>
</evidence>
<evidence type="ECO:0000256" key="2">
    <source>
        <dbReference type="ARBA" id="ARBA00018780"/>
    </source>
</evidence>
<name>A0A060T1U9_BLAAD</name>
<gene>
    <name evidence="4" type="ORF">GNLVRS02_ARAD1A02860g</name>
</gene>
<reference evidence="4" key="2">
    <citation type="submission" date="2014-06" db="EMBL/GenBank/DDBJ databases">
        <title>The complete genome of Blastobotrys (Arxula) adeninivorans LS3 - a yeast of biotechnological interest.</title>
        <authorList>
            <person name="Kunze G."/>
            <person name="Gaillardin C."/>
            <person name="Czernicka M."/>
            <person name="Durrens P."/>
            <person name="Martin T."/>
            <person name="Boer E."/>
            <person name="Gabaldon T."/>
            <person name="Cruz J."/>
            <person name="Talla E."/>
            <person name="Marck C."/>
            <person name="Goffeau A."/>
            <person name="Barbe V."/>
            <person name="Baret P."/>
            <person name="Baronian K."/>
            <person name="Beier S."/>
            <person name="Bleykasten C."/>
            <person name="Bode R."/>
            <person name="Casaregola S."/>
            <person name="Despons L."/>
            <person name="Fairhead C."/>
            <person name="Giersberg M."/>
            <person name="Gierski P."/>
            <person name="Hahnel U."/>
            <person name="Hartmann A."/>
            <person name="Jankowska D."/>
            <person name="Jubin C."/>
            <person name="Jung P."/>
            <person name="Lafontaine I."/>
            <person name="Leh-Louis V."/>
            <person name="Lemaire M."/>
            <person name="Marcet-Houben M."/>
            <person name="Mascher M."/>
            <person name="Morel G."/>
            <person name="Richard G.-F."/>
            <person name="Riechen J."/>
            <person name="Sacerdot C."/>
            <person name="Sarkar A."/>
            <person name="Savel G."/>
            <person name="Schacherer J."/>
            <person name="Sherman D."/>
            <person name="Straub M.-L."/>
            <person name="Stein N."/>
            <person name="Thierry A."/>
            <person name="Trautwein-Schult A."/>
            <person name="Westhof E."/>
            <person name="Worch S."/>
            <person name="Dujon B."/>
            <person name="Souciet J.-L."/>
            <person name="Wincker P."/>
            <person name="Scholz U."/>
            <person name="Neuveglise N."/>
        </authorList>
    </citation>
    <scope>NUCLEOTIDE SEQUENCE</scope>
    <source>
        <strain evidence="4">LS3</strain>
    </source>
</reference>
<accession>A0A060T1U9</accession>
<evidence type="ECO:0000256" key="3">
    <source>
        <dbReference type="SAM" id="MobiDB-lite"/>
    </source>
</evidence>
<sequence>MEHVKNRTHDRRKAKTTEIKRSLTHRARLRKAYFKMLEKEGEPEQGPSKEAHSEDEQDEGKTNETSHASEQGPSYAERMQKIRDRKRAKREEKRQRIIAQREDRERKEALRQKHRKQMTKYTQKGQPLMSSRIDRLLDKIKEKN</sequence>
<dbReference type="InterPro" id="IPR013730">
    <property type="entry name" value="Fyv7/TAP26"/>
</dbReference>
<proteinExistence type="inferred from homology"/>
<feature type="compositionally biased region" description="Polar residues" evidence="3">
    <location>
        <begin position="119"/>
        <end position="129"/>
    </location>
</feature>
<dbReference type="EMBL" id="HG937691">
    <property type="protein sequence ID" value="CDP33151.1"/>
    <property type="molecule type" value="Genomic_DNA"/>
</dbReference>
<comment type="similarity">
    <text evidence="1">Belongs to the FYV7 family.</text>
</comment>
<feature type="compositionally biased region" description="Basic and acidic residues" evidence="3">
    <location>
        <begin position="36"/>
        <end position="64"/>
    </location>
</feature>
<feature type="compositionally biased region" description="Basic and acidic residues" evidence="3">
    <location>
        <begin position="89"/>
        <end position="111"/>
    </location>
</feature>
<feature type="region of interest" description="Disordered" evidence="3">
    <location>
        <begin position="1"/>
        <end position="130"/>
    </location>
</feature>
<evidence type="ECO:0000313" key="4">
    <source>
        <dbReference type="EMBL" id="CDP33151.1"/>
    </source>
</evidence>
<dbReference type="PhylomeDB" id="A0A060T1U9"/>